<dbReference type="PANTHER" id="PTHR24379:SF127">
    <property type="entry name" value="BLOODY FINGERS-RELATED"/>
    <property type="match status" value="1"/>
</dbReference>
<dbReference type="FunFam" id="3.30.160.60:FF:001963">
    <property type="entry name" value="Replication initiator 1"/>
    <property type="match status" value="1"/>
</dbReference>
<feature type="domain" description="C2H2-type" evidence="11">
    <location>
        <begin position="504"/>
        <end position="531"/>
    </location>
</feature>
<keyword evidence="3" id="KW-0479">Metal-binding</keyword>
<dbReference type="PRINTS" id="PR00929">
    <property type="entry name" value="ATHOOK"/>
</dbReference>
<dbReference type="Gene3D" id="3.30.160.60">
    <property type="entry name" value="Classic Zinc Finger"/>
    <property type="match status" value="8"/>
</dbReference>
<feature type="domain" description="C2H2-type" evidence="11">
    <location>
        <begin position="617"/>
        <end position="644"/>
    </location>
</feature>
<dbReference type="InterPro" id="IPR013087">
    <property type="entry name" value="Znf_C2H2_type"/>
</dbReference>
<dbReference type="AlphaFoldDB" id="A0A8J2RZ34"/>
<evidence type="ECO:0000313" key="13">
    <source>
        <dbReference type="Proteomes" id="UP000789390"/>
    </source>
</evidence>
<evidence type="ECO:0000256" key="3">
    <source>
        <dbReference type="ARBA" id="ARBA00022723"/>
    </source>
</evidence>
<dbReference type="GO" id="GO:0008270">
    <property type="term" value="F:zinc ion binding"/>
    <property type="evidence" value="ECO:0007669"/>
    <property type="project" value="UniProtKB-KW"/>
</dbReference>
<dbReference type="InterPro" id="IPR036236">
    <property type="entry name" value="Znf_C2H2_sf"/>
</dbReference>
<evidence type="ECO:0000256" key="10">
    <source>
        <dbReference type="SAM" id="MobiDB-lite"/>
    </source>
</evidence>
<feature type="compositionally biased region" description="Low complexity" evidence="10">
    <location>
        <begin position="113"/>
        <end position="122"/>
    </location>
</feature>
<feature type="region of interest" description="Disordered" evidence="10">
    <location>
        <begin position="346"/>
        <end position="365"/>
    </location>
</feature>
<evidence type="ECO:0000256" key="6">
    <source>
        <dbReference type="ARBA" id="ARBA00022833"/>
    </source>
</evidence>
<dbReference type="Pfam" id="PF00096">
    <property type="entry name" value="zf-C2H2"/>
    <property type="match status" value="6"/>
</dbReference>
<reference evidence="12" key="1">
    <citation type="submission" date="2021-11" db="EMBL/GenBank/DDBJ databases">
        <authorList>
            <person name="Schell T."/>
        </authorList>
    </citation>
    <scope>NUCLEOTIDE SEQUENCE</scope>
    <source>
        <strain evidence="12">M5</strain>
    </source>
</reference>
<feature type="domain" description="C2H2-type" evidence="11">
    <location>
        <begin position="430"/>
        <end position="459"/>
    </location>
</feature>
<evidence type="ECO:0000256" key="9">
    <source>
        <dbReference type="PROSITE-ProRule" id="PRU00042"/>
    </source>
</evidence>
<protein>
    <recommendedName>
        <fullName evidence="11">C2H2-type domain-containing protein</fullName>
    </recommendedName>
</protein>
<feature type="region of interest" description="Disordered" evidence="10">
    <location>
        <begin position="178"/>
        <end position="198"/>
    </location>
</feature>
<comment type="caution">
    <text evidence="12">The sequence shown here is derived from an EMBL/GenBank/DDBJ whole genome shotgun (WGS) entry which is preliminary data.</text>
</comment>
<dbReference type="PROSITE" id="PS50157">
    <property type="entry name" value="ZINC_FINGER_C2H2_2"/>
    <property type="match status" value="10"/>
</dbReference>
<sequence length="807" mass="89950">MSDVIDNNDEANEEASFVIFAEGPDGMTQIDQNDENQQLSIGDDGITIVVTPENEQQVSELLRALQASQGGEDVQILTENGEEIHQFSKIKEEASTDETEIIEPPKRKRGRPPRQQQAQATTSVVTAAETANKKAKLIELALQEADASVAEGVSNLKSSRLREKAAKQGGLKKLWLSKEDLEESGEPATDSVDRGELKSDGELEVFPCDECPELDFGSLEELKDHRKEIHPATFHCDICGIGFEDQIGFFEHLKTHYEKQTPKKGRGRPRKSAAPSNPVASTSKATEDTVNVTCETCQKEFRNSKALDSHVRNAHPDAITKAYHCAQCNTSFRFKEAMETHMENVHGADKPENGTVSEPGKENEEGELDLAEFEAEEGENAMGEVAMEDDEQGSEDGDENDDIGANDEVDEVALQESGVVGEYDPAIDGHCCQLCGAVFSAKKRLIQHLKEDHHIGFKRGRRPKYPPLETAEDGTFPCPVCNRTFTHKNSLAYHVRTHAGERPHQCEICGKSFFANGALKVHMRVHTGARPYKCDECGREFRQWGDLKYHFTSLHSGVRQYQCEFCGKSFARKYSLIVHRRVHTGERNYKCEFCGKGFRASSYLLNHRRIHTGEKPHPCPVCFKPFRMRSDMKRHMQMHARDGSDVSLLLACAEQGIDPLEAITADPDALAALREKTANSEVKTVAPRAPRGRKQLKSEEATAVATIQDDEEQDEGSVMLTIVPNEDGEMVAVPIHVQDENEEDDGSKMEVHMDGDENADNEEVQQLQLINEDELIQETDSLGAVTMRDPNTNTLYVWSVFPNSQTK</sequence>
<keyword evidence="7" id="KW-0238">DNA-binding</keyword>
<accession>A0A8J2RZ34</accession>
<dbReference type="FunFam" id="3.30.160.60:FF:001049">
    <property type="entry name" value="zinc finger protein 319"/>
    <property type="match status" value="1"/>
</dbReference>
<evidence type="ECO:0000256" key="2">
    <source>
        <dbReference type="ARBA" id="ARBA00006991"/>
    </source>
</evidence>
<dbReference type="PROSITE" id="PS00028">
    <property type="entry name" value="ZINC_FINGER_C2H2_1"/>
    <property type="match status" value="10"/>
</dbReference>
<dbReference type="FunFam" id="3.30.160.60:FF:000663">
    <property type="entry name" value="Zinc finger protein 45"/>
    <property type="match status" value="1"/>
</dbReference>
<feature type="compositionally biased region" description="Polar residues" evidence="10">
    <location>
        <begin position="274"/>
        <end position="287"/>
    </location>
</feature>
<feature type="domain" description="C2H2-type" evidence="11">
    <location>
        <begin position="476"/>
        <end position="503"/>
    </location>
</feature>
<feature type="domain" description="C2H2-type" evidence="11">
    <location>
        <begin position="234"/>
        <end position="261"/>
    </location>
</feature>
<dbReference type="GO" id="GO:0005634">
    <property type="term" value="C:nucleus"/>
    <property type="evidence" value="ECO:0007669"/>
    <property type="project" value="UniProtKB-SubCell"/>
</dbReference>
<keyword evidence="6" id="KW-0862">Zinc</keyword>
<dbReference type="SMART" id="SM00384">
    <property type="entry name" value="AT_hook"/>
    <property type="match status" value="2"/>
</dbReference>
<evidence type="ECO:0000256" key="1">
    <source>
        <dbReference type="ARBA" id="ARBA00004123"/>
    </source>
</evidence>
<feature type="region of interest" description="Disordered" evidence="10">
    <location>
        <begin position="92"/>
        <end position="122"/>
    </location>
</feature>
<feature type="domain" description="C2H2-type" evidence="11">
    <location>
        <begin position="561"/>
        <end position="588"/>
    </location>
</feature>
<keyword evidence="5 9" id="KW-0863">Zinc-finger</keyword>
<dbReference type="GO" id="GO:0000981">
    <property type="term" value="F:DNA-binding transcription factor activity, RNA polymerase II-specific"/>
    <property type="evidence" value="ECO:0007669"/>
    <property type="project" value="TreeGrafter"/>
</dbReference>
<proteinExistence type="inferred from homology"/>
<evidence type="ECO:0000256" key="8">
    <source>
        <dbReference type="ARBA" id="ARBA00023242"/>
    </source>
</evidence>
<keyword evidence="8" id="KW-0539">Nucleus</keyword>
<dbReference type="Proteomes" id="UP000789390">
    <property type="component" value="Unassembled WGS sequence"/>
</dbReference>
<feature type="compositionally biased region" description="Basic residues" evidence="10">
    <location>
        <begin position="262"/>
        <end position="271"/>
    </location>
</feature>
<feature type="region of interest" description="Disordered" evidence="10">
    <location>
        <begin position="258"/>
        <end position="287"/>
    </location>
</feature>
<dbReference type="PANTHER" id="PTHR24379">
    <property type="entry name" value="KRAB AND ZINC FINGER DOMAIN-CONTAINING"/>
    <property type="match status" value="1"/>
</dbReference>
<dbReference type="FunFam" id="3.30.160.60:FF:000446">
    <property type="entry name" value="Zinc finger protein"/>
    <property type="match status" value="3"/>
</dbReference>
<dbReference type="SMART" id="SM00355">
    <property type="entry name" value="ZnF_C2H2"/>
    <property type="match status" value="11"/>
</dbReference>
<feature type="domain" description="C2H2-type" evidence="11">
    <location>
        <begin position="323"/>
        <end position="351"/>
    </location>
</feature>
<dbReference type="EMBL" id="CAKKLH010000316">
    <property type="protein sequence ID" value="CAH0111740.1"/>
    <property type="molecule type" value="Genomic_DNA"/>
</dbReference>
<evidence type="ECO:0000256" key="5">
    <source>
        <dbReference type="ARBA" id="ARBA00022771"/>
    </source>
</evidence>
<keyword evidence="13" id="KW-1185">Reference proteome</keyword>
<dbReference type="InterPro" id="IPR017956">
    <property type="entry name" value="AT_hook_DNA-bd_motif"/>
</dbReference>
<dbReference type="Pfam" id="PF13912">
    <property type="entry name" value="zf-C2H2_6"/>
    <property type="match status" value="1"/>
</dbReference>
<feature type="domain" description="C2H2-type" evidence="11">
    <location>
        <begin position="532"/>
        <end position="560"/>
    </location>
</feature>
<comment type="similarity">
    <text evidence="2">Belongs to the krueppel C2H2-type zinc-finger protein family.</text>
</comment>
<comment type="subcellular location">
    <subcellularLocation>
        <location evidence="1">Nucleus</location>
    </subcellularLocation>
</comment>
<evidence type="ECO:0000256" key="4">
    <source>
        <dbReference type="ARBA" id="ARBA00022737"/>
    </source>
</evidence>
<dbReference type="SUPFAM" id="SSF57667">
    <property type="entry name" value="beta-beta-alpha zinc fingers"/>
    <property type="match status" value="3"/>
</dbReference>
<feature type="domain" description="C2H2-type" evidence="11">
    <location>
        <begin position="589"/>
        <end position="616"/>
    </location>
</feature>
<dbReference type="GO" id="GO:0000977">
    <property type="term" value="F:RNA polymerase II transcription regulatory region sequence-specific DNA binding"/>
    <property type="evidence" value="ECO:0007669"/>
    <property type="project" value="TreeGrafter"/>
</dbReference>
<keyword evidence="4" id="KW-0677">Repeat</keyword>
<gene>
    <name evidence="12" type="ORF">DGAL_LOCUS15394</name>
</gene>
<feature type="domain" description="C2H2-type" evidence="11">
    <location>
        <begin position="292"/>
        <end position="315"/>
    </location>
</feature>
<evidence type="ECO:0000313" key="12">
    <source>
        <dbReference type="EMBL" id="CAH0111740.1"/>
    </source>
</evidence>
<evidence type="ECO:0000256" key="7">
    <source>
        <dbReference type="ARBA" id="ARBA00023125"/>
    </source>
</evidence>
<organism evidence="12 13">
    <name type="scientific">Daphnia galeata</name>
    <dbReference type="NCBI Taxonomy" id="27404"/>
    <lineage>
        <taxon>Eukaryota</taxon>
        <taxon>Metazoa</taxon>
        <taxon>Ecdysozoa</taxon>
        <taxon>Arthropoda</taxon>
        <taxon>Crustacea</taxon>
        <taxon>Branchiopoda</taxon>
        <taxon>Diplostraca</taxon>
        <taxon>Cladocera</taxon>
        <taxon>Anomopoda</taxon>
        <taxon>Daphniidae</taxon>
        <taxon>Daphnia</taxon>
    </lineage>
</organism>
<name>A0A8J2RZ34_9CRUS</name>
<dbReference type="OrthoDB" id="6077919at2759"/>
<evidence type="ECO:0000259" key="11">
    <source>
        <dbReference type="PROSITE" id="PS50157"/>
    </source>
</evidence>
<dbReference type="Pfam" id="PF12874">
    <property type="entry name" value="zf-met"/>
    <property type="match status" value="1"/>
</dbReference>